<dbReference type="InterPro" id="IPR048743">
    <property type="entry name" value="AME1"/>
</dbReference>
<feature type="non-terminal residue" evidence="3">
    <location>
        <position position="630"/>
    </location>
</feature>
<comment type="caution">
    <text evidence="3">The sequence shown here is derived from an EMBL/GenBank/DDBJ whole genome shotgun (WGS) entry which is preliminary data.</text>
</comment>
<name>A0A3E2GZ70_SCYLI</name>
<dbReference type="Pfam" id="PF20994">
    <property type="entry name" value="CENPU"/>
    <property type="match status" value="1"/>
</dbReference>
<keyword evidence="4" id="KW-1185">Reference proteome</keyword>
<proteinExistence type="predicted"/>
<dbReference type="AlphaFoldDB" id="A0A3E2GZ70"/>
<dbReference type="EMBL" id="NCSJ02000263">
    <property type="protein sequence ID" value="RFU26401.1"/>
    <property type="molecule type" value="Genomic_DNA"/>
</dbReference>
<dbReference type="OrthoDB" id="5377952at2759"/>
<dbReference type="Proteomes" id="UP000258309">
    <property type="component" value="Unassembled WGS sequence"/>
</dbReference>
<evidence type="ECO:0000313" key="4">
    <source>
        <dbReference type="Proteomes" id="UP000258309"/>
    </source>
</evidence>
<organism evidence="3 4">
    <name type="scientific">Scytalidium lignicola</name>
    <name type="common">Hyphomycete</name>
    <dbReference type="NCBI Taxonomy" id="5539"/>
    <lineage>
        <taxon>Eukaryota</taxon>
        <taxon>Fungi</taxon>
        <taxon>Dikarya</taxon>
        <taxon>Ascomycota</taxon>
        <taxon>Pezizomycotina</taxon>
        <taxon>Leotiomycetes</taxon>
        <taxon>Leotiomycetes incertae sedis</taxon>
        <taxon>Scytalidium</taxon>
    </lineage>
</organism>
<feature type="compositionally biased region" description="Acidic residues" evidence="1">
    <location>
        <begin position="302"/>
        <end position="312"/>
    </location>
</feature>
<dbReference type="STRING" id="5539.A0A3E2GZ70"/>
<feature type="compositionally biased region" description="Low complexity" evidence="1">
    <location>
        <begin position="30"/>
        <end position="49"/>
    </location>
</feature>
<evidence type="ECO:0000259" key="2">
    <source>
        <dbReference type="Pfam" id="PF20994"/>
    </source>
</evidence>
<feature type="region of interest" description="Disordered" evidence="1">
    <location>
        <begin position="1"/>
        <end position="137"/>
    </location>
</feature>
<sequence>MATREERMQQRLRGAQRRQVKEVDFGLNFPAAPVPAQSPAQAPAQAIAPNEGEVQEEPLIQTPGSEPQPHDEHERPVDGQLRQAQTPPPVAHTTNDANTSAKRRKLNTDAVLSSGRSTRSSRTAPPPDIYDLDLNEDNSHVTQEAAIGNNGQAQVAEETILDRDTSPLPAAKITSISPIGPLADTPESVHDGAAPDQEELPIISEDLSSILGLQSSTQNNGTAEGAIQDPESPSLQRKRKRDRGNAMHQSAVIPQPNDIEMEDIRELRASSNESSHLRKQPEPDLGSPENSELDVVSGELSVESEDDEDKEDKEDKAEEIGDVEAAIVPQENKRRRISAAASIPLSNPAPPRQPTRTETSRAKTRKKSSPAQQRKAKKTKPKENVGEVQPRAKFKSSGPIPVTVHRLTDGVVYDEEDSDAEILNSEIPYAKRGGVNAIDVLSQISQEIIQSGLNTLAEGGVNADDPVLKQEYRTKWQAVDAFAREIQTRLLEHTINLDNTGVLEKRIRDEQRRKLGLREEILKIRAEREQVALRMDEIRIKHEANTSSAQDADILNSNIYDIELALERGKTKHPHDPANGVVDMTGTELLLKRVAQEASCKSSTGGILKQVKQFNAFLERAALALEAKRK</sequence>
<protein>
    <recommendedName>
        <fullName evidence="2">Inner kinetochore subunit AME1 domain-containing protein</fullName>
    </recommendedName>
</protein>
<feature type="region of interest" description="Disordered" evidence="1">
    <location>
        <begin position="162"/>
        <end position="400"/>
    </location>
</feature>
<feature type="compositionally biased region" description="Polar residues" evidence="1">
    <location>
        <begin position="211"/>
        <end position="222"/>
    </location>
</feature>
<gene>
    <name evidence="3" type="ORF">B7463_g9928</name>
</gene>
<reference evidence="3 4" key="1">
    <citation type="submission" date="2018-05" db="EMBL/GenBank/DDBJ databases">
        <title>Draft genome sequence of Scytalidium lignicola DSM 105466, a ubiquitous saprotrophic fungus.</title>
        <authorList>
            <person name="Buettner E."/>
            <person name="Gebauer A.M."/>
            <person name="Hofrichter M."/>
            <person name="Liers C."/>
            <person name="Kellner H."/>
        </authorList>
    </citation>
    <scope>NUCLEOTIDE SEQUENCE [LARGE SCALE GENOMIC DNA]</scope>
    <source>
        <strain evidence="3 4">DSM 105466</strain>
    </source>
</reference>
<feature type="domain" description="Inner kinetochore subunit AME1" evidence="2">
    <location>
        <begin position="432"/>
        <end position="620"/>
    </location>
</feature>
<evidence type="ECO:0000256" key="1">
    <source>
        <dbReference type="SAM" id="MobiDB-lite"/>
    </source>
</evidence>
<evidence type="ECO:0000313" key="3">
    <source>
        <dbReference type="EMBL" id="RFU26401.1"/>
    </source>
</evidence>
<feature type="compositionally biased region" description="Low complexity" evidence="1">
    <location>
        <begin position="113"/>
        <end position="123"/>
    </location>
</feature>
<feature type="non-terminal residue" evidence="3">
    <location>
        <position position="1"/>
    </location>
</feature>
<dbReference type="OMA" id="SVMRIKG"/>
<accession>A0A3E2GZ70</accession>
<feature type="compositionally biased region" description="Basic residues" evidence="1">
    <location>
        <begin position="362"/>
        <end position="380"/>
    </location>
</feature>
<feature type="compositionally biased region" description="Basic and acidic residues" evidence="1">
    <location>
        <begin position="68"/>
        <end position="77"/>
    </location>
</feature>